<protein>
    <submittedName>
        <fullName evidence="3">NAD(P)-dependent oxidoreductase</fullName>
    </submittedName>
</protein>
<evidence type="ECO:0000313" key="4">
    <source>
        <dbReference type="Proteomes" id="UP000282741"/>
    </source>
</evidence>
<comment type="similarity">
    <text evidence="1">Belongs to the short-chain dehydrogenases/reductases (SDR) family.</text>
</comment>
<reference evidence="4" key="1">
    <citation type="submission" date="2017-10" db="EMBL/GenBank/DDBJ databases">
        <title>Whole genome sequencing of various Bordetella species.</title>
        <authorList>
            <person name="Weigand M.R."/>
            <person name="Loparev V."/>
            <person name="Peng Y."/>
            <person name="Bowden K.E."/>
            <person name="Tondella M.L."/>
            <person name="Williams M.M."/>
        </authorList>
    </citation>
    <scope>NUCLEOTIDE SEQUENCE [LARGE SCALE GENOMIC DNA]</scope>
    <source>
        <strain evidence="4">H720</strain>
    </source>
</reference>
<dbReference type="InterPro" id="IPR020904">
    <property type="entry name" value="Sc_DH/Rdtase_CS"/>
</dbReference>
<evidence type="ECO:0000256" key="1">
    <source>
        <dbReference type="ARBA" id="ARBA00006484"/>
    </source>
</evidence>
<dbReference type="PANTHER" id="PTHR42760:SF133">
    <property type="entry name" value="3-OXOACYL-[ACYL-CARRIER-PROTEIN] REDUCTASE"/>
    <property type="match status" value="1"/>
</dbReference>
<dbReference type="Pfam" id="PF13561">
    <property type="entry name" value="adh_short_C2"/>
    <property type="match status" value="1"/>
</dbReference>
<dbReference type="Proteomes" id="UP000282741">
    <property type="component" value="Chromosome"/>
</dbReference>
<dbReference type="NCBIfam" id="NF009466">
    <property type="entry name" value="PRK12826.1-2"/>
    <property type="match status" value="1"/>
</dbReference>
<dbReference type="PROSITE" id="PS00061">
    <property type="entry name" value="ADH_SHORT"/>
    <property type="match status" value="1"/>
</dbReference>
<dbReference type="AlphaFoldDB" id="A0AAN1RU71"/>
<dbReference type="SUPFAM" id="SSF51735">
    <property type="entry name" value="NAD(P)-binding Rossmann-fold domains"/>
    <property type="match status" value="1"/>
</dbReference>
<dbReference type="FunFam" id="3.40.50.720:FF:000173">
    <property type="entry name" value="3-oxoacyl-[acyl-carrier protein] reductase"/>
    <property type="match status" value="1"/>
</dbReference>
<dbReference type="InterPro" id="IPR002347">
    <property type="entry name" value="SDR_fam"/>
</dbReference>
<dbReference type="GeneID" id="92996766"/>
<dbReference type="PRINTS" id="PR00081">
    <property type="entry name" value="GDHRDH"/>
</dbReference>
<keyword evidence="2" id="KW-0560">Oxidoreductase</keyword>
<dbReference type="RefSeq" id="WP_029578274.1">
    <property type="nucleotide sequence ID" value="NZ_CP012076.1"/>
</dbReference>
<dbReference type="GO" id="GO:0016616">
    <property type="term" value="F:oxidoreductase activity, acting on the CH-OH group of donors, NAD or NADP as acceptor"/>
    <property type="evidence" value="ECO:0007669"/>
    <property type="project" value="TreeGrafter"/>
</dbReference>
<gene>
    <name evidence="3" type="ORF">CS347_04880</name>
</gene>
<dbReference type="KEGG" id="bhz:ACR54_00693"/>
<dbReference type="Gene3D" id="3.40.50.720">
    <property type="entry name" value="NAD(P)-binding Rossmann-like Domain"/>
    <property type="match status" value="1"/>
</dbReference>
<accession>A0AAN1RU71</accession>
<evidence type="ECO:0000313" key="3">
    <source>
        <dbReference type="EMBL" id="AZW16157.1"/>
    </source>
</evidence>
<evidence type="ECO:0000256" key="2">
    <source>
        <dbReference type="ARBA" id="ARBA00023002"/>
    </source>
</evidence>
<organism evidence="3 4">
    <name type="scientific">Bordetella hinzii</name>
    <dbReference type="NCBI Taxonomy" id="103855"/>
    <lineage>
        <taxon>Bacteria</taxon>
        <taxon>Pseudomonadati</taxon>
        <taxon>Pseudomonadota</taxon>
        <taxon>Betaproteobacteria</taxon>
        <taxon>Burkholderiales</taxon>
        <taxon>Alcaligenaceae</taxon>
        <taxon>Bordetella</taxon>
    </lineage>
</organism>
<proteinExistence type="inferred from homology"/>
<dbReference type="InterPro" id="IPR036291">
    <property type="entry name" value="NAD(P)-bd_dom_sf"/>
</dbReference>
<dbReference type="PANTHER" id="PTHR42760">
    <property type="entry name" value="SHORT-CHAIN DEHYDROGENASES/REDUCTASES FAMILY MEMBER"/>
    <property type="match status" value="1"/>
</dbReference>
<name>A0AAN1RU71_9BORD</name>
<dbReference type="EMBL" id="CP024172">
    <property type="protein sequence ID" value="AZW16157.1"/>
    <property type="molecule type" value="Genomic_DNA"/>
</dbReference>
<sequence length="254" mass="26415">MQDHEGRVVLVTGGLRGIGQAIVQAYVARGAAVGVVDLDEEAGQRQARELQARGARAAFAAADVGDLEACRRAVRSLGAALGAPDTLVCNAGISPKHAGRPAPVQQMDPAEWRRVVSVNLDSAFYFSHLLAGGMIERGFGRIVFMSSVAGKVYLDMVAAHYSATKAGIAGLTRHLAGELGPHGITVNALAPGRIDTPLVRGVADGVNDEVVARTPLRRLGQPAEVADACLYLTSPQASFVTGQVVDVAGGWVMS</sequence>
<dbReference type="PRINTS" id="PR00080">
    <property type="entry name" value="SDRFAMILY"/>
</dbReference>